<dbReference type="InterPro" id="IPR032506">
    <property type="entry name" value="SGSH_C"/>
</dbReference>
<protein>
    <recommendedName>
        <fullName evidence="2">N-sulphoglucosamine sulphohydrolase C-terminal domain-containing protein</fullName>
    </recommendedName>
</protein>
<sequence>AEFHPPVDGRSLWPTLQGRHPADWRDETFSELMDVRGGEFPSRMIRSGKWKLWTYADEEHLPAALFDLDSDPDELRDLGRQRRFADVRDVLLGRVRDGWDPEAMVAETRGLWESRKTLVQWARTVRPDNPDQPEIPPAEYEADVELL</sequence>
<accession>X0T2L9</accession>
<evidence type="ECO:0000259" key="2">
    <source>
        <dbReference type="Pfam" id="PF16347"/>
    </source>
</evidence>
<dbReference type="Gene3D" id="3.40.720.10">
    <property type="entry name" value="Alkaline Phosphatase, subunit A"/>
    <property type="match status" value="1"/>
</dbReference>
<dbReference type="PANTHER" id="PTHR46615">
    <property type="entry name" value="ARYLSULFATASE K"/>
    <property type="match status" value="1"/>
</dbReference>
<feature type="non-terminal residue" evidence="3">
    <location>
        <position position="1"/>
    </location>
</feature>
<dbReference type="GO" id="GO:0015024">
    <property type="term" value="F:glucuronate-2-sulfatase activity"/>
    <property type="evidence" value="ECO:0007669"/>
    <property type="project" value="TreeGrafter"/>
</dbReference>
<dbReference type="InterPro" id="IPR051849">
    <property type="entry name" value="GAG-degrading_sulfatase"/>
</dbReference>
<dbReference type="SUPFAM" id="SSF53649">
    <property type="entry name" value="Alkaline phosphatase-like"/>
    <property type="match status" value="1"/>
</dbReference>
<dbReference type="Pfam" id="PF16347">
    <property type="entry name" value="SGSH_C"/>
    <property type="match status" value="1"/>
</dbReference>
<dbReference type="InterPro" id="IPR017850">
    <property type="entry name" value="Alkaline_phosphatase_core_sf"/>
</dbReference>
<evidence type="ECO:0000256" key="1">
    <source>
        <dbReference type="SAM" id="MobiDB-lite"/>
    </source>
</evidence>
<comment type="caution">
    <text evidence="3">The sequence shown here is derived from an EMBL/GenBank/DDBJ whole genome shotgun (WGS) entry which is preliminary data.</text>
</comment>
<feature type="region of interest" description="Disordered" evidence="1">
    <location>
        <begin position="125"/>
        <end position="147"/>
    </location>
</feature>
<dbReference type="GO" id="GO:0004065">
    <property type="term" value="F:arylsulfatase activity"/>
    <property type="evidence" value="ECO:0007669"/>
    <property type="project" value="TreeGrafter"/>
</dbReference>
<dbReference type="PANTHER" id="PTHR46615:SF1">
    <property type="entry name" value="ARYLSULFATASE K"/>
    <property type="match status" value="1"/>
</dbReference>
<reference evidence="3" key="1">
    <citation type="journal article" date="2014" name="Front. Microbiol.">
        <title>High frequency of phylogenetically diverse reductive dehalogenase-homologous genes in deep subseafloor sedimentary metagenomes.</title>
        <authorList>
            <person name="Kawai M."/>
            <person name="Futagami T."/>
            <person name="Toyoda A."/>
            <person name="Takaki Y."/>
            <person name="Nishi S."/>
            <person name="Hori S."/>
            <person name="Arai W."/>
            <person name="Tsubouchi T."/>
            <person name="Morono Y."/>
            <person name="Uchiyama I."/>
            <person name="Ito T."/>
            <person name="Fujiyama A."/>
            <person name="Inagaki F."/>
            <person name="Takami H."/>
        </authorList>
    </citation>
    <scope>NUCLEOTIDE SEQUENCE</scope>
    <source>
        <strain evidence="3">Expedition CK06-06</strain>
    </source>
</reference>
<dbReference type="AlphaFoldDB" id="X0T2L9"/>
<evidence type="ECO:0000313" key="3">
    <source>
        <dbReference type="EMBL" id="GAF87748.1"/>
    </source>
</evidence>
<name>X0T2L9_9ZZZZ</name>
<gene>
    <name evidence="3" type="ORF">S01H1_22289</name>
</gene>
<proteinExistence type="predicted"/>
<organism evidence="3">
    <name type="scientific">marine sediment metagenome</name>
    <dbReference type="NCBI Taxonomy" id="412755"/>
    <lineage>
        <taxon>unclassified sequences</taxon>
        <taxon>metagenomes</taxon>
        <taxon>ecological metagenomes</taxon>
    </lineage>
</organism>
<dbReference type="EMBL" id="BARS01012545">
    <property type="protein sequence ID" value="GAF87748.1"/>
    <property type="molecule type" value="Genomic_DNA"/>
</dbReference>
<feature type="domain" description="N-sulphoglucosamine sulphohydrolase C-terminal" evidence="2">
    <location>
        <begin position="7"/>
        <end position="94"/>
    </location>
</feature>